<proteinExistence type="predicted"/>
<dbReference type="GO" id="GO:0042597">
    <property type="term" value="C:periplasmic space"/>
    <property type="evidence" value="ECO:0007669"/>
    <property type="project" value="UniProtKB-ARBA"/>
</dbReference>
<organism evidence="4 5">
    <name type="scientific">Microbispora oryzae</name>
    <dbReference type="NCBI Taxonomy" id="2806554"/>
    <lineage>
        <taxon>Bacteria</taxon>
        <taxon>Bacillati</taxon>
        <taxon>Actinomycetota</taxon>
        <taxon>Actinomycetes</taxon>
        <taxon>Streptosporangiales</taxon>
        <taxon>Streptosporangiaceae</taxon>
        <taxon>Microbispora</taxon>
    </lineage>
</organism>
<dbReference type="PIRSF" id="PIRSF002741">
    <property type="entry name" value="MppA"/>
    <property type="match status" value="1"/>
</dbReference>
<evidence type="ECO:0000313" key="5">
    <source>
        <dbReference type="Proteomes" id="UP000674234"/>
    </source>
</evidence>
<dbReference type="CDD" id="cd08506">
    <property type="entry name" value="PBP2_clavulanate_OppA2"/>
    <property type="match status" value="1"/>
</dbReference>
<comment type="caution">
    <text evidence="4">The sequence shown here is derived from an EMBL/GenBank/DDBJ whole genome shotgun (WGS) entry which is preliminary data.</text>
</comment>
<feature type="domain" description="Solute-binding protein family 5" evidence="3">
    <location>
        <begin position="111"/>
        <end position="504"/>
    </location>
</feature>
<keyword evidence="2" id="KW-0732">Signal</keyword>
<dbReference type="GO" id="GO:1904680">
    <property type="term" value="F:peptide transmembrane transporter activity"/>
    <property type="evidence" value="ECO:0007669"/>
    <property type="project" value="TreeGrafter"/>
</dbReference>
<evidence type="ECO:0000313" key="4">
    <source>
        <dbReference type="EMBL" id="MBP2703664.1"/>
    </source>
</evidence>
<protein>
    <submittedName>
        <fullName evidence="4">ABC transporter substrate-binding protein</fullName>
    </submittedName>
</protein>
<evidence type="ECO:0000256" key="2">
    <source>
        <dbReference type="SAM" id="SignalP"/>
    </source>
</evidence>
<dbReference type="PANTHER" id="PTHR30290">
    <property type="entry name" value="PERIPLASMIC BINDING COMPONENT OF ABC TRANSPORTER"/>
    <property type="match status" value="1"/>
</dbReference>
<reference evidence="4" key="1">
    <citation type="submission" date="2021-02" db="EMBL/GenBank/DDBJ databases">
        <title>Draft genome sequence of Microbispora sp. RL4-1S isolated from rice leaves in Thailand.</title>
        <authorList>
            <person name="Muangham S."/>
            <person name="Duangmal K."/>
        </authorList>
    </citation>
    <scope>NUCLEOTIDE SEQUENCE</scope>
    <source>
        <strain evidence="4">RL4-1S</strain>
    </source>
</reference>
<feature type="region of interest" description="Disordered" evidence="1">
    <location>
        <begin position="50"/>
        <end position="70"/>
    </location>
</feature>
<dbReference type="Gene3D" id="3.10.105.10">
    <property type="entry name" value="Dipeptide-binding Protein, Domain 3"/>
    <property type="match status" value="1"/>
</dbReference>
<dbReference type="PROSITE" id="PS51257">
    <property type="entry name" value="PROKAR_LIPOPROTEIN"/>
    <property type="match status" value="1"/>
</dbReference>
<dbReference type="Gene3D" id="3.40.190.10">
    <property type="entry name" value="Periplasmic binding protein-like II"/>
    <property type="match status" value="1"/>
</dbReference>
<dbReference type="InterPro" id="IPR039424">
    <property type="entry name" value="SBP_5"/>
</dbReference>
<dbReference type="Proteomes" id="UP000674234">
    <property type="component" value="Unassembled WGS sequence"/>
</dbReference>
<keyword evidence="5" id="KW-1185">Reference proteome</keyword>
<feature type="signal peptide" evidence="2">
    <location>
        <begin position="1"/>
        <end position="22"/>
    </location>
</feature>
<name>A0A941APF9_9ACTN</name>
<feature type="chain" id="PRO_5039037535" evidence="2">
    <location>
        <begin position="23"/>
        <end position="591"/>
    </location>
</feature>
<dbReference type="Pfam" id="PF00496">
    <property type="entry name" value="SBP_bac_5"/>
    <property type="match status" value="1"/>
</dbReference>
<dbReference type="RefSeq" id="WP_210154962.1">
    <property type="nucleotide sequence ID" value="NZ_JAFCNB010000003.1"/>
</dbReference>
<dbReference type="AlphaFoldDB" id="A0A941APF9"/>
<feature type="compositionally biased region" description="Polar residues" evidence="1">
    <location>
        <begin position="50"/>
        <end position="62"/>
    </location>
</feature>
<dbReference type="GO" id="GO:0015833">
    <property type="term" value="P:peptide transport"/>
    <property type="evidence" value="ECO:0007669"/>
    <property type="project" value="TreeGrafter"/>
</dbReference>
<gene>
    <name evidence="4" type="ORF">JOL79_07600</name>
</gene>
<dbReference type="InterPro" id="IPR000914">
    <property type="entry name" value="SBP_5_dom"/>
</dbReference>
<sequence length="591" mass="64176">MNLRSTASVLAVTASLALAVSACGGGAKSGSSSSGSGGGAAAGPSSEYNAGVTQVVNPSDKTGGTLHMGMPGDFDSVDPGDMYYSYAWNFARLYTRALVMFKPVPGKEGLELVPDLAESLGKASDGGKTWTYKLRPGLKFEDGSPVTSKDVKYAVARSLDKDVLPSGPTYFNDWLDTGDYTGPYKMKGKLDDWKGIETPDDQTIVFHLKKAYGGFDYFAMLPQTAPVPEAKDTGSKYKEHPVSTGPYMFQTHELGKRIELVKNPNWDPATDPNRKQLNDSVEVLLGQNEDDLDQRLLSGKIDVKINSTGVGANARKAVLTDPKRKQYADSAALARTWFANINGDVPPLDNIHCRKAVEYAADRSAIQGAYGGPVAGGDIALSIMPPVMTGYQKIDPYGVEAHPTGDVDKAKQELQACGQPNGFSTSISYRTERAAEKQTAEALQQSLDRVGIKLDIKPFPQGDYFKLYAGKPDFAKKNGLGIIVYGWGADYPEGFGFFQQIVDSRIIRSAGNTNLSVKDPEVDKLIDKAAIEQDATARNQLWSQVDSKVMDDAYILPYVWARGLFYRPATLKNAFISQNWGMYEFLTLSTQ</sequence>
<accession>A0A941APF9</accession>
<evidence type="ECO:0000256" key="1">
    <source>
        <dbReference type="SAM" id="MobiDB-lite"/>
    </source>
</evidence>
<evidence type="ECO:0000259" key="3">
    <source>
        <dbReference type="Pfam" id="PF00496"/>
    </source>
</evidence>
<dbReference type="SUPFAM" id="SSF53850">
    <property type="entry name" value="Periplasmic binding protein-like II"/>
    <property type="match status" value="1"/>
</dbReference>
<dbReference type="EMBL" id="JAFCNB010000003">
    <property type="protein sequence ID" value="MBP2703664.1"/>
    <property type="molecule type" value="Genomic_DNA"/>
</dbReference>
<dbReference type="GO" id="GO:0043190">
    <property type="term" value="C:ATP-binding cassette (ABC) transporter complex"/>
    <property type="evidence" value="ECO:0007669"/>
    <property type="project" value="InterPro"/>
</dbReference>
<dbReference type="InterPro" id="IPR030678">
    <property type="entry name" value="Peptide/Ni-bd"/>
</dbReference>
<dbReference type="PANTHER" id="PTHR30290:SF83">
    <property type="entry name" value="ABC TRANSPORTER SUBSTRATE-BINDING PROTEIN"/>
    <property type="match status" value="1"/>
</dbReference>